<evidence type="ECO:0000256" key="3">
    <source>
        <dbReference type="ARBA" id="ARBA00022448"/>
    </source>
</evidence>
<dbReference type="InterPro" id="IPR023392">
    <property type="entry name" value="Tom20_dom_sf"/>
</dbReference>
<dbReference type="GO" id="GO:0030150">
    <property type="term" value="P:protein import into mitochondrial matrix"/>
    <property type="evidence" value="ECO:0007669"/>
    <property type="project" value="TreeGrafter"/>
</dbReference>
<keyword evidence="4 10" id="KW-0812">Transmembrane</keyword>
<comment type="similarity">
    <text evidence="2">Belongs to the Tom20 family.</text>
</comment>
<evidence type="ECO:0000256" key="7">
    <source>
        <dbReference type="ARBA" id="ARBA00022989"/>
    </source>
</evidence>
<gene>
    <name evidence="11" type="ORF">BOX15_Mlig018642g4</name>
</gene>
<name>A0A267DZ14_9PLAT</name>
<keyword evidence="12" id="KW-1185">Reference proteome</keyword>
<evidence type="ECO:0000313" key="12">
    <source>
        <dbReference type="Proteomes" id="UP000215902"/>
    </source>
</evidence>
<dbReference type="PANTHER" id="PTHR12430">
    <property type="entry name" value="MITOCHONDRIAL IMPORT RECEPTOR SUBUNIT TOM20"/>
    <property type="match status" value="1"/>
</dbReference>
<dbReference type="OrthoDB" id="2154253at2759"/>
<keyword evidence="3" id="KW-0813">Transport</keyword>
<evidence type="ECO:0000256" key="1">
    <source>
        <dbReference type="ARBA" id="ARBA00004572"/>
    </source>
</evidence>
<reference evidence="11 12" key="1">
    <citation type="submission" date="2017-06" db="EMBL/GenBank/DDBJ databases">
        <title>A platform for efficient transgenesis in Macrostomum lignano, a flatworm model organism for stem cell research.</title>
        <authorList>
            <person name="Berezikov E."/>
        </authorList>
    </citation>
    <scope>NUCLEOTIDE SEQUENCE [LARGE SCALE GENOMIC DNA]</scope>
    <source>
        <strain evidence="11">DV1</strain>
        <tissue evidence="11">Whole organism</tissue>
    </source>
</reference>
<keyword evidence="7 10" id="KW-1133">Transmembrane helix</keyword>
<evidence type="ECO:0000256" key="2">
    <source>
        <dbReference type="ARBA" id="ARBA00005792"/>
    </source>
</evidence>
<comment type="caution">
    <text evidence="11">The sequence shown here is derived from an EMBL/GenBank/DDBJ whole genome shotgun (WGS) entry which is preliminary data.</text>
</comment>
<evidence type="ECO:0000256" key="8">
    <source>
        <dbReference type="ARBA" id="ARBA00023128"/>
    </source>
</evidence>
<dbReference type="EMBL" id="NIVC01003020">
    <property type="protein sequence ID" value="PAA53809.1"/>
    <property type="molecule type" value="Genomic_DNA"/>
</dbReference>
<proteinExistence type="inferred from homology"/>
<dbReference type="AlphaFoldDB" id="A0A267DZ14"/>
<evidence type="ECO:0000256" key="5">
    <source>
        <dbReference type="ARBA" id="ARBA00022787"/>
    </source>
</evidence>
<dbReference type="Pfam" id="PF02064">
    <property type="entry name" value="MAS20"/>
    <property type="match status" value="1"/>
</dbReference>
<dbReference type="Proteomes" id="UP000215902">
    <property type="component" value="Unassembled WGS sequence"/>
</dbReference>
<dbReference type="PRINTS" id="PR00351">
    <property type="entry name" value="OM20RECEPTOR"/>
</dbReference>
<dbReference type="GO" id="GO:0006886">
    <property type="term" value="P:intracellular protein transport"/>
    <property type="evidence" value="ECO:0007669"/>
    <property type="project" value="InterPro"/>
</dbReference>
<dbReference type="SUPFAM" id="SSF47157">
    <property type="entry name" value="Mitochondrial import receptor subunit Tom20"/>
    <property type="match status" value="1"/>
</dbReference>
<evidence type="ECO:0000256" key="4">
    <source>
        <dbReference type="ARBA" id="ARBA00022692"/>
    </source>
</evidence>
<organism evidence="11 12">
    <name type="scientific">Macrostomum lignano</name>
    <dbReference type="NCBI Taxonomy" id="282301"/>
    <lineage>
        <taxon>Eukaryota</taxon>
        <taxon>Metazoa</taxon>
        <taxon>Spiralia</taxon>
        <taxon>Lophotrochozoa</taxon>
        <taxon>Platyhelminthes</taxon>
        <taxon>Rhabditophora</taxon>
        <taxon>Macrostomorpha</taxon>
        <taxon>Macrostomida</taxon>
        <taxon>Macrostomidae</taxon>
        <taxon>Macrostomum</taxon>
    </lineage>
</organism>
<dbReference type="GO" id="GO:0005742">
    <property type="term" value="C:mitochondrial outer membrane translocase complex"/>
    <property type="evidence" value="ECO:0007669"/>
    <property type="project" value="InterPro"/>
</dbReference>
<accession>A0A267DZ14</accession>
<dbReference type="PANTHER" id="PTHR12430:SF0">
    <property type="entry name" value="TRANSLOCASE OF OUTER MITOCHONDRIAL MEMBRANE 20"/>
    <property type="match status" value="1"/>
</dbReference>
<protein>
    <recommendedName>
        <fullName evidence="13">Mitochondrial import receptor subunit TOM20 homolog</fullName>
    </recommendedName>
</protein>
<feature type="non-terminal residue" evidence="11">
    <location>
        <position position="1"/>
    </location>
</feature>
<dbReference type="Gene3D" id="1.20.960.10">
    <property type="entry name" value="Mitochondrial outer membrane translocase complex, subunit Tom20 domain"/>
    <property type="match status" value="1"/>
</dbReference>
<keyword evidence="6" id="KW-0653">Protein transport</keyword>
<keyword evidence="8" id="KW-0496">Mitochondrion</keyword>
<evidence type="ECO:0000256" key="10">
    <source>
        <dbReference type="SAM" id="Phobius"/>
    </source>
</evidence>
<evidence type="ECO:0008006" key="13">
    <source>
        <dbReference type="Google" id="ProtNLM"/>
    </source>
</evidence>
<keyword evidence="5" id="KW-1000">Mitochondrion outer membrane</keyword>
<evidence type="ECO:0000313" key="11">
    <source>
        <dbReference type="EMBL" id="PAA53809.1"/>
    </source>
</evidence>
<feature type="transmembrane region" description="Helical" evidence="10">
    <location>
        <begin position="55"/>
        <end position="73"/>
    </location>
</feature>
<sequence length="216" mass="24182">IPFPSISSTYHRRAVRAVGSNCFLTKRISICVNSSFILRNSVVLRALIMITGRQYLAIGAGLGAAFLGYCVYFDQKRRSAPDFKQKLIEKRRQQKEDRRLKAEGGLPDLRDAEAVQRFFMEEVQTGESLLGRGDIEGGVEHLATAIAVCAQPSHLLQMLQQTLPNEIFELILAALPKAKQKFSKAREALIREMSGGTFTVPTEEKRVVEIQEDDVE</sequence>
<dbReference type="GO" id="GO:0016031">
    <property type="term" value="P:tRNA import into mitochondrion"/>
    <property type="evidence" value="ECO:0007669"/>
    <property type="project" value="TreeGrafter"/>
</dbReference>
<evidence type="ECO:0000256" key="6">
    <source>
        <dbReference type="ARBA" id="ARBA00022927"/>
    </source>
</evidence>
<dbReference type="GO" id="GO:0030943">
    <property type="term" value="F:mitochondrion targeting sequence binding"/>
    <property type="evidence" value="ECO:0007669"/>
    <property type="project" value="TreeGrafter"/>
</dbReference>
<dbReference type="InterPro" id="IPR002056">
    <property type="entry name" value="MAS20"/>
</dbReference>
<keyword evidence="9 10" id="KW-0472">Membrane</keyword>
<dbReference type="InterPro" id="IPR022422">
    <property type="entry name" value="MAS20_rcpt_metazoan"/>
</dbReference>
<dbReference type="PRINTS" id="PR01989">
    <property type="entry name" value="EUOM20RECPTR"/>
</dbReference>
<dbReference type="GO" id="GO:0008320">
    <property type="term" value="F:protein transmembrane transporter activity"/>
    <property type="evidence" value="ECO:0007669"/>
    <property type="project" value="TreeGrafter"/>
</dbReference>
<dbReference type="GO" id="GO:0006605">
    <property type="term" value="P:protein targeting"/>
    <property type="evidence" value="ECO:0007669"/>
    <property type="project" value="InterPro"/>
</dbReference>
<comment type="subcellular location">
    <subcellularLocation>
        <location evidence="1">Mitochondrion outer membrane</location>
        <topology evidence="1">Single-pass membrane protein</topology>
    </subcellularLocation>
</comment>
<evidence type="ECO:0000256" key="9">
    <source>
        <dbReference type="ARBA" id="ARBA00023136"/>
    </source>
</evidence>
<dbReference type="STRING" id="282301.A0A267DZ14"/>